<evidence type="ECO:0000313" key="6">
    <source>
        <dbReference type="EMBL" id="ACE06196.1"/>
    </source>
</evidence>
<dbReference type="KEGG" id="aas:Aasi_0823"/>
<dbReference type="EMBL" id="CP001102">
    <property type="protein sequence ID" value="ACE06196.1"/>
    <property type="molecule type" value="Genomic_DNA"/>
</dbReference>
<keyword evidence="4 5" id="KW-0472">Membrane</keyword>
<protein>
    <recommendedName>
        <fullName evidence="8">Colicin V production protein</fullName>
    </recommendedName>
</protein>
<evidence type="ECO:0000256" key="1">
    <source>
        <dbReference type="ARBA" id="ARBA00004141"/>
    </source>
</evidence>
<dbReference type="eggNOG" id="COG1286">
    <property type="taxonomic scope" value="Bacteria"/>
</dbReference>
<evidence type="ECO:0000256" key="2">
    <source>
        <dbReference type="ARBA" id="ARBA00022692"/>
    </source>
</evidence>
<dbReference type="GO" id="GO:0009403">
    <property type="term" value="P:toxin biosynthetic process"/>
    <property type="evidence" value="ECO:0007669"/>
    <property type="project" value="InterPro"/>
</dbReference>
<keyword evidence="2 5" id="KW-0812">Transmembrane</keyword>
<dbReference type="RefSeq" id="WP_012472965.1">
    <property type="nucleotide sequence ID" value="NC_010830.1"/>
</dbReference>
<dbReference type="PANTHER" id="PTHR37306:SF1">
    <property type="entry name" value="COLICIN V PRODUCTION PROTEIN"/>
    <property type="match status" value="1"/>
</dbReference>
<dbReference type="Proteomes" id="UP000001227">
    <property type="component" value="Chromosome"/>
</dbReference>
<evidence type="ECO:0000256" key="4">
    <source>
        <dbReference type="ARBA" id="ARBA00023136"/>
    </source>
</evidence>
<evidence type="ECO:0000256" key="3">
    <source>
        <dbReference type="ARBA" id="ARBA00022989"/>
    </source>
</evidence>
<proteinExistence type="predicted"/>
<comment type="subcellular location">
    <subcellularLocation>
        <location evidence="1">Membrane</location>
        <topology evidence="1">Multi-pass membrane protein</topology>
    </subcellularLocation>
</comment>
<dbReference type="InterPro" id="IPR003825">
    <property type="entry name" value="Colicin-V_CvpA"/>
</dbReference>
<accession>B3ESJ4</accession>
<organism evidence="6 7">
    <name type="scientific">Amoebophilus asiaticus (strain 5a2)</name>
    <dbReference type="NCBI Taxonomy" id="452471"/>
    <lineage>
        <taxon>Bacteria</taxon>
        <taxon>Pseudomonadati</taxon>
        <taxon>Bacteroidota</taxon>
        <taxon>Cytophagia</taxon>
        <taxon>Cytophagales</taxon>
        <taxon>Amoebophilaceae</taxon>
        <taxon>Candidatus Amoebophilus</taxon>
    </lineage>
</organism>
<dbReference type="GO" id="GO:0016020">
    <property type="term" value="C:membrane"/>
    <property type="evidence" value="ECO:0007669"/>
    <property type="project" value="UniProtKB-SubCell"/>
</dbReference>
<dbReference type="AlphaFoldDB" id="B3ESJ4"/>
<dbReference type="Pfam" id="PF02674">
    <property type="entry name" value="Colicin_V"/>
    <property type="match status" value="1"/>
</dbReference>
<feature type="transmembrane region" description="Helical" evidence="5">
    <location>
        <begin position="28"/>
        <end position="50"/>
    </location>
</feature>
<dbReference type="PANTHER" id="PTHR37306">
    <property type="entry name" value="COLICIN V PRODUCTION PROTEIN"/>
    <property type="match status" value="1"/>
</dbReference>
<dbReference type="STRING" id="452471.Aasi_0823"/>
<evidence type="ECO:0000256" key="5">
    <source>
        <dbReference type="SAM" id="Phobius"/>
    </source>
</evidence>
<dbReference type="HOGENOM" id="CLU_092720_5_1_10"/>
<feature type="transmembrane region" description="Helical" evidence="5">
    <location>
        <begin position="101"/>
        <end position="122"/>
    </location>
</feature>
<gene>
    <name evidence="6" type="ordered locus">Aasi_0823</name>
</gene>
<reference evidence="6 7" key="1">
    <citation type="journal article" date="2010" name="J. Bacteriol.">
        <title>The genome of the amoeba symbiont 'Candidatus Amoebophilus asiaticus' reveals common mechanisms for host cell interaction among amoeba-associated bacteria.</title>
        <authorList>
            <person name="Schmitz-Esser S."/>
            <person name="Tischler P."/>
            <person name="Arnold R."/>
            <person name="Montanaro J."/>
            <person name="Wagner M."/>
            <person name="Rattei T."/>
            <person name="Horn M."/>
        </authorList>
    </citation>
    <scope>NUCLEOTIDE SEQUENCE [LARGE SCALE GENOMIC DNA]</scope>
    <source>
        <strain evidence="6 7">5a2</strain>
    </source>
</reference>
<evidence type="ECO:0000313" key="7">
    <source>
        <dbReference type="Proteomes" id="UP000001227"/>
    </source>
</evidence>
<name>B3ESJ4_AMOA5</name>
<feature type="transmembrane region" description="Helical" evidence="5">
    <location>
        <begin position="62"/>
        <end position="81"/>
    </location>
</feature>
<evidence type="ECO:0008006" key="8">
    <source>
        <dbReference type="Google" id="ProtNLM"/>
    </source>
</evidence>
<keyword evidence="3 5" id="KW-1133">Transmembrane helix</keyword>
<sequence length="178" mass="20131">MKSLDILLSVLLIWGAYSGFRRGFVLEIFSLGAFFLATIGSIKLMDYFAGFLKKCNGNLGSLAPYLAFVLIFLGIVVAITLVGKLFKYLISMTLLGWVDRLMGAILGIFKWAFFVSTFVWVADLLHFNLPGEYLSDTYILPIIKPFAPRFLGWLPSWLPTLQEWFKKFSETTNNLMGC</sequence>
<keyword evidence="7" id="KW-1185">Reference proteome</keyword>